<evidence type="ECO:0000256" key="1">
    <source>
        <dbReference type="SAM" id="MobiDB-lite"/>
    </source>
</evidence>
<evidence type="ECO:0000313" key="3">
    <source>
        <dbReference type="Proteomes" id="UP000755585"/>
    </source>
</evidence>
<feature type="region of interest" description="Disordered" evidence="1">
    <location>
        <begin position="11"/>
        <end position="36"/>
    </location>
</feature>
<reference evidence="2 3" key="1">
    <citation type="submission" date="2021-03" db="EMBL/GenBank/DDBJ databases">
        <title>Sequencing the genomes of 1000 actinobacteria strains.</title>
        <authorList>
            <person name="Klenk H.-P."/>
        </authorList>
    </citation>
    <scope>NUCLEOTIDE SEQUENCE [LARGE SCALE GENOMIC DNA]</scope>
    <source>
        <strain evidence="2 3">DSM 18824</strain>
    </source>
</reference>
<proteinExistence type="predicted"/>
<name>A0ABS4UWW1_9ACTN</name>
<gene>
    <name evidence="2" type="ORF">JOF29_007244</name>
</gene>
<dbReference type="Proteomes" id="UP000755585">
    <property type="component" value="Unassembled WGS sequence"/>
</dbReference>
<keyword evidence="3" id="KW-1185">Reference proteome</keyword>
<feature type="compositionally biased region" description="Basic and acidic residues" evidence="1">
    <location>
        <begin position="24"/>
        <end position="36"/>
    </location>
</feature>
<organism evidence="2 3">
    <name type="scientific">Kribbella aluminosa</name>
    <dbReference type="NCBI Taxonomy" id="416017"/>
    <lineage>
        <taxon>Bacteria</taxon>
        <taxon>Bacillati</taxon>
        <taxon>Actinomycetota</taxon>
        <taxon>Actinomycetes</taxon>
        <taxon>Propionibacteriales</taxon>
        <taxon>Kribbellaceae</taxon>
        <taxon>Kribbella</taxon>
    </lineage>
</organism>
<sequence length="36" mass="4017">MQLLDVTFLGDFDGSSYTAGRGGDGSRRVDQNRRRL</sequence>
<protein>
    <submittedName>
        <fullName evidence="2">Uncharacterized protein</fullName>
    </submittedName>
</protein>
<dbReference type="EMBL" id="JAGINT010000002">
    <property type="protein sequence ID" value="MBP2356134.1"/>
    <property type="molecule type" value="Genomic_DNA"/>
</dbReference>
<comment type="caution">
    <text evidence="2">The sequence shown here is derived from an EMBL/GenBank/DDBJ whole genome shotgun (WGS) entry which is preliminary data.</text>
</comment>
<evidence type="ECO:0000313" key="2">
    <source>
        <dbReference type="EMBL" id="MBP2356134.1"/>
    </source>
</evidence>
<accession>A0ABS4UWW1</accession>